<organism evidence="1 2">
    <name type="scientific">Bradyrhizobium erythrophlei</name>
    <dbReference type="NCBI Taxonomy" id="1437360"/>
    <lineage>
        <taxon>Bacteria</taxon>
        <taxon>Pseudomonadati</taxon>
        <taxon>Pseudomonadota</taxon>
        <taxon>Alphaproteobacteria</taxon>
        <taxon>Hyphomicrobiales</taxon>
        <taxon>Nitrobacteraceae</taxon>
        <taxon>Bradyrhizobium</taxon>
    </lineage>
</organism>
<dbReference type="PANTHER" id="PTHR38588">
    <property type="entry name" value="BLL0334 PROTEIN"/>
    <property type="match status" value="1"/>
</dbReference>
<protein>
    <submittedName>
        <fullName evidence="1">Carbon monoxide dehydrogenase subunit G</fullName>
    </submittedName>
</protein>
<name>A0A1M7UUT1_9BRAD</name>
<dbReference type="RefSeq" id="WP_072824717.1">
    <property type="nucleotide sequence ID" value="NZ_LT670849.1"/>
</dbReference>
<dbReference type="Proteomes" id="UP000184096">
    <property type="component" value="Chromosome I"/>
</dbReference>
<gene>
    <name evidence="1" type="ORF">SAMN05444170_6791</name>
</gene>
<dbReference type="Gene3D" id="3.30.530.20">
    <property type="match status" value="1"/>
</dbReference>
<reference evidence="2" key="1">
    <citation type="submission" date="2016-11" db="EMBL/GenBank/DDBJ databases">
        <authorList>
            <person name="Varghese N."/>
            <person name="Submissions S."/>
        </authorList>
    </citation>
    <scope>NUCLEOTIDE SEQUENCE [LARGE SCALE GENOMIC DNA]</scope>
    <source>
        <strain evidence="2">GAS401</strain>
    </source>
</reference>
<proteinExistence type="predicted"/>
<dbReference type="OrthoDB" id="9808623at2"/>
<accession>A0A1M7UUT1</accession>
<keyword evidence="2" id="KW-1185">Reference proteome</keyword>
<sequence>MKLHQEFTIAHPLDEVWRFFRDVPRVAGCLPGAEYVGANEDGRHLGKVSARVGPFQASFEGEATVHYDDEKKSVALEGKGVDRKGASRGKMSMNCLLLPSGDLTGVVVDSDIQLSGTIAQFGRTGLISEVANALVADFVGNAEAELGSMRSTTPGADRDVAAKPSAANASARRAIGGFALLRLLIKGLFRSWSRRSDGKAGRP</sequence>
<dbReference type="InterPro" id="IPR010419">
    <property type="entry name" value="CO_DH_gsu"/>
</dbReference>
<dbReference type="CDD" id="cd07823">
    <property type="entry name" value="SRPBCC_5"/>
    <property type="match status" value="1"/>
</dbReference>
<dbReference type="Pfam" id="PF06240">
    <property type="entry name" value="COXG"/>
    <property type="match status" value="1"/>
</dbReference>
<evidence type="ECO:0000313" key="1">
    <source>
        <dbReference type="EMBL" id="SHN86719.1"/>
    </source>
</evidence>
<dbReference type="InterPro" id="IPR023393">
    <property type="entry name" value="START-like_dom_sf"/>
</dbReference>
<dbReference type="EMBL" id="LT670849">
    <property type="protein sequence ID" value="SHN86719.1"/>
    <property type="molecule type" value="Genomic_DNA"/>
</dbReference>
<dbReference type="AlphaFoldDB" id="A0A1M7UUT1"/>
<dbReference type="SUPFAM" id="SSF55961">
    <property type="entry name" value="Bet v1-like"/>
    <property type="match status" value="1"/>
</dbReference>
<dbReference type="PANTHER" id="PTHR38588:SF1">
    <property type="entry name" value="BLL0334 PROTEIN"/>
    <property type="match status" value="1"/>
</dbReference>
<evidence type="ECO:0000313" key="2">
    <source>
        <dbReference type="Proteomes" id="UP000184096"/>
    </source>
</evidence>